<comment type="caution">
    <text evidence="1">The sequence shown here is derived from an EMBL/GenBank/DDBJ whole genome shotgun (WGS) entry which is preliminary data.</text>
</comment>
<dbReference type="EMBL" id="MFLN01000019">
    <property type="protein sequence ID" value="OGG67275.1"/>
    <property type="molecule type" value="Genomic_DNA"/>
</dbReference>
<accession>A0A1F6E0Q4</accession>
<sequence>MIGKGEVSRGTTLLPLRANNFFAVGLARPLTGPPSRFNRALLPGGFSLSAVRRIRILFPFNAFI</sequence>
<dbReference type="STRING" id="1798500.A3C21_00505"/>
<evidence type="ECO:0000313" key="2">
    <source>
        <dbReference type="Proteomes" id="UP000178572"/>
    </source>
</evidence>
<gene>
    <name evidence="1" type="ORF">A3C21_00505</name>
</gene>
<dbReference type="Proteomes" id="UP000178572">
    <property type="component" value="Unassembled WGS sequence"/>
</dbReference>
<proteinExistence type="predicted"/>
<name>A0A1F6E0Q4_9BACT</name>
<evidence type="ECO:0000313" key="1">
    <source>
        <dbReference type="EMBL" id="OGG67275.1"/>
    </source>
</evidence>
<dbReference type="AlphaFoldDB" id="A0A1F6E0Q4"/>
<reference evidence="1 2" key="1">
    <citation type="journal article" date="2016" name="Nat. Commun.">
        <title>Thousands of microbial genomes shed light on interconnected biogeochemical processes in an aquifer system.</title>
        <authorList>
            <person name="Anantharaman K."/>
            <person name="Brown C.T."/>
            <person name="Hug L.A."/>
            <person name="Sharon I."/>
            <person name="Castelle C.J."/>
            <person name="Probst A.J."/>
            <person name="Thomas B.C."/>
            <person name="Singh A."/>
            <person name="Wilkins M.J."/>
            <person name="Karaoz U."/>
            <person name="Brodie E.L."/>
            <person name="Williams K.H."/>
            <person name="Hubbard S.S."/>
            <person name="Banfield J.F."/>
        </authorList>
    </citation>
    <scope>NUCLEOTIDE SEQUENCE [LARGE SCALE GENOMIC DNA]</scope>
</reference>
<organism evidence="1 2">
    <name type="scientific">Candidatus Kaiserbacteria bacterium RIFCSPHIGHO2_02_FULL_59_21</name>
    <dbReference type="NCBI Taxonomy" id="1798500"/>
    <lineage>
        <taxon>Bacteria</taxon>
        <taxon>Candidatus Kaiseribacteriota</taxon>
    </lineage>
</organism>
<protein>
    <submittedName>
        <fullName evidence="1">Uncharacterized protein</fullName>
    </submittedName>
</protein>